<reference evidence="1" key="1">
    <citation type="submission" date="2013-07" db="EMBL/GenBank/DDBJ databases">
        <title>Sub-species coevolution in mutualistic symbiosis.</title>
        <authorList>
            <person name="Murfin K."/>
            <person name="Klassen J."/>
            <person name="Lee M."/>
            <person name="Forst S."/>
            <person name="Stock P."/>
            <person name="Goodrich-Blair H."/>
        </authorList>
    </citation>
    <scope>NUCLEOTIDE SEQUENCE [LARGE SCALE GENOMIC DNA]</scope>
    <source>
        <strain evidence="1">Feltiae Moldova</strain>
    </source>
</reference>
<name>A0A077NXU8_XENBV</name>
<dbReference type="AlphaFoldDB" id="A0A077NXU8"/>
<protein>
    <submittedName>
        <fullName evidence="1">Uncharacterized protein</fullName>
    </submittedName>
</protein>
<dbReference type="Proteomes" id="UP000028487">
    <property type="component" value="Unassembled WGS sequence"/>
</dbReference>
<gene>
    <name evidence="1" type="ORF">XBFM1_730002</name>
</gene>
<organism evidence="1">
    <name type="scientific">Xenorhabdus bovienii str. feltiae Moldova</name>
    <dbReference type="NCBI Taxonomy" id="1398200"/>
    <lineage>
        <taxon>Bacteria</taxon>
        <taxon>Pseudomonadati</taxon>
        <taxon>Pseudomonadota</taxon>
        <taxon>Gammaproteobacteria</taxon>
        <taxon>Enterobacterales</taxon>
        <taxon>Morganellaceae</taxon>
        <taxon>Xenorhabdus</taxon>
    </lineage>
</organism>
<proteinExistence type="predicted"/>
<sequence length="54" mass="6109">MVDSEGINVEAIIDKDQQQVDSMTYLIELSLQDVRDGRAIDAKTLLEQRLACRT</sequence>
<accession>A0A077NXU8</accession>
<comment type="caution">
    <text evidence="1">The sequence shown here is derived from an EMBL/GenBank/DDBJ whole genome shotgun (WGS) entry which is preliminary data.</text>
</comment>
<dbReference type="EMBL" id="CBSV010000247">
    <property type="protein sequence ID" value="CDH03324.1"/>
    <property type="molecule type" value="Genomic_DNA"/>
</dbReference>
<dbReference type="HOGENOM" id="CLU_3049429_0_0_6"/>
<evidence type="ECO:0000313" key="1">
    <source>
        <dbReference type="EMBL" id="CDH03324.1"/>
    </source>
</evidence>